<dbReference type="InterPro" id="IPR050313">
    <property type="entry name" value="Carb_Metab_HTH_regulators"/>
</dbReference>
<feature type="domain" description="DeoR-like transcriptional repressor C-terminal sensor" evidence="1">
    <location>
        <begin position="2"/>
        <end position="147"/>
    </location>
</feature>
<dbReference type="Pfam" id="PF00455">
    <property type="entry name" value="DeoRC"/>
    <property type="match status" value="1"/>
</dbReference>
<evidence type="ECO:0000259" key="1">
    <source>
        <dbReference type="Pfam" id="PF00455"/>
    </source>
</evidence>
<dbReference type="SMART" id="SM01134">
    <property type="entry name" value="DeoRC"/>
    <property type="match status" value="1"/>
</dbReference>
<dbReference type="SUPFAM" id="SSF100950">
    <property type="entry name" value="NagB/RpiA/CoA transferase-like"/>
    <property type="match status" value="1"/>
</dbReference>
<dbReference type="STRING" id="764298.STRMA_0533"/>
<gene>
    <name evidence="2" type="ORF">STRMA_0533</name>
</gene>
<dbReference type="PANTHER" id="PTHR30363">
    <property type="entry name" value="HTH-TYPE TRANSCRIPTIONAL REGULATOR SRLR-RELATED"/>
    <property type="match status" value="1"/>
</dbReference>
<dbReference type="InterPro" id="IPR037171">
    <property type="entry name" value="NagB/RpiA_transferase-like"/>
</dbReference>
<sequence>MIVKKAAEMIDYGDIIFIDAGTTTELLLEHLDHSKLTVVTNSIHHAAKLVDKNLQTLIIGGYVKNATDASVGQLAVSQLRQLNFDKAFIGMNGIDHSFLTTPDTEEAAIKKTVMDNAQRTYVLADDSKIGQTSFVKVERLEAVTIITNRSDSILLKEIKKKTKVIEV</sequence>
<evidence type="ECO:0000313" key="3">
    <source>
        <dbReference type="Proteomes" id="UP000003573"/>
    </source>
</evidence>
<evidence type="ECO:0000313" key="2">
    <source>
        <dbReference type="EMBL" id="EHJ53201.1"/>
    </source>
</evidence>
<reference evidence="2 3" key="1">
    <citation type="journal article" date="2014" name="Int. J. Syst. Evol. Microbiol.">
        <title>Phylogenomics and the dynamic genome evolution of the genus Streptococcus.</title>
        <authorList>
            <consortium name="The Broad Institute Genome Sequencing Platform"/>
            <person name="Richards V.P."/>
            <person name="Palmer S.R."/>
            <person name="Pavinski Bitar P.D."/>
            <person name="Qin X."/>
            <person name="Weinstock G.M."/>
            <person name="Highlander S.K."/>
            <person name="Town C.D."/>
            <person name="Burne R.A."/>
            <person name="Stanhope M.J."/>
        </authorList>
    </citation>
    <scope>NUCLEOTIDE SEQUENCE [LARGE SCALE GENOMIC DNA]</scope>
    <source>
        <strain evidence="2 3">NCTC 11558</strain>
    </source>
</reference>
<dbReference type="PANTHER" id="PTHR30363:SF56">
    <property type="entry name" value="TRANSCRIPTIONAL REGULATOR, DEOR FAMILY"/>
    <property type="match status" value="1"/>
</dbReference>
<accession>G5JTZ3</accession>
<dbReference type="EMBL" id="AEUW02000001">
    <property type="protein sequence ID" value="EHJ53201.1"/>
    <property type="molecule type" value="Genomic_DNA"/>
</dbReference>
<organism evidence="2 3">
    <name type="scientific">Streptococcus macacae NCTC 11558</name>
    <dbReference type="NCBI Taxonomy" id="764298"/>
    <lineage>
        <taxon>Bacteria</taxon>
        <taxon>Bacillati</taxon>
        <taxon>Bacillota</taxon>
        <taxon>Bacilli</taxon>
        <taxon>Lactobacillales</taxon>
        <taxon>Streptococcaceae</taxon>
        <taxon>Streptococcus</taxon>
    </lineage>
</organism>
<dbReference type="Gene3D" id="3.40.50.1360">
    <property type="match status" value="1"/>
</dbReference>
<dbReference type="AlphaFoldDB" id="G5JTZ3"/>
<protein>
    <submittedName>
        <fullName evidence="2">Transcriptional regulator, DeoR family</fullName>
    </submittedName>
</protein>
<dbReference type="InterPro" id="IPR014036">
    <property type="entry name" value="DeoR-like_C"/>
</dbReference>
<comment type="caution">
    <text evidence="2">The sequence shown here is derived from an EMBL/GenBank/DDBJ whole genome shotgun (WGS) entry which is preliminary data.</text>
</comment>
<proteinExistence type="predicted"/>
<dbReference type="eggNOG" id="COG1349">
    <property type="taxonomic scope" value="Bacteria"/>
</dbReference>
<keyword evidence="3" id="KW-1185">Reference proteome</keyword>
<name>G5JTZ3_9STRE</name>
<dbReference type="Proteomes" id="UP000003573">
    <property type="component" value="Unassembled WGS sequence"/>
</dbReference>